<proteinExistence type="predicted"/>
<evidence type="ECO:0000259" key="2">
    <source>
        <dbReference type="Pfam" id="PF01869"/>
    </source>
</evidence>
<feature type="compositionally biased region" description="Basic and acidic residues" evidence="1">
    <location>
        <begin position="1"/>
        <end position="11"/>
    </location>
</feature>
<dbReference type="RefSeq" id="WP_049700671.1">
    <property type="nucleotide sequence ID" value="NZ_JAQDQF010000001.1"/>
</dbReference>
<dbReference type="Pfam" id="PF01869">
    <property type="entry name" value="BcrAD_BadFG"/>
    <property type="match status" value="1"/>
</dbReference>
<name>A0ABR5I7M0_9ACTN</name>
<feature type="region of interest" description="Disordered" evidence="1">
    <location>
        <begin position="1"/>
        <end position="36"/>
    </location>
</feature>
<dbReference type="PANTHER" id="PTHR43190:SF3">
    <property type="entry name" value="N-ACETYL-D-GLUCOSAMINE KINASE"/>
    <property type="match status" value="1"/>
</dbReference>
<sequence>MTTGPDTRRVSIDGGQSGSRVRVAIDGTTTDRDDGPIFTSRPVVEQVAEIARRALADAPVRATTLTAGVSGLTPDQSRPERLLALTADLGVDSVFLVHDSVSAYLGANGFDHGVVTAVGTGVVTLGVGDLGTARIDGWGHLLGDAGSAYWIGRAGLDAALRSFDRRSGPTSLERAAVDEFGELPELYMRLQGAPDHVASIAGFARIVGREADSGDGIAVGILRDAATELATSVIAALRRTGWHEGDASRVSWMGAVLTRNDMLREHLRDEISTRAQGAVVQAPLGTSLDGVERVADTPPGHPLDIEIYRAG</sequence>
<dbReference type="InterPro" id="IPR043129">
    <property type="entry name" value="ATPase_NBD"/>
</dbReference>
<dbReference type="SUPFAM" id="SSF53067">
    <property type="entry name" value="Actin-like ATPase domain"/>
    <property type="match status" value="1"/>
</dbReference>
<evidence type="ECO:0000313" key="3">
    <source>
        <dbReference type="EMBL" id="KNA89615.1"/>
    </source>
</evidence>
<evidence type="ECO:0000313" key="4">
    <source>
        <dbReference type="Proteomes" id="UP000037247"/>
    </source>
</evidence>
<dbReference type="EMBL" id="LDTZ01000023">
    <property type="protein sequence ID" value="KNA89615.1"/>
    <property type="molecule type" value="Genomic_DNA"/>
</dbReference>
<dbReference type="InterPro" id="IPR002731">
    <property type="entry name" value="ATPase_BadF"/>
</dbReference>
<comment type="caution">
    <text evidence="3">The sequence shown here is derived from an EMBL/GenBank/DDBJ whole genome shotgun (WGS) entry which is preliminary data.</text>
</comment>
<gene>
    <name evidence="3" type="ORF">ABW18_19560</name>
</gene>
<evidence type="ECO:0000256" key="1">
    <source>
        <dbReference type="SAM" id="MobiDB-lite"/>
    </source>
</evidence>
<accession>A0ABR5I7M0</accession>
<keyword evidence="4" id="KW-1185">Reference proteome</keyword>
<dbReference type="Gene3D" id="3.30.420.40">
    <property type="match status" value="2"/>
</dbReference>
<organism evidence="3 4">
    <name type="scientific">Gordonia jacobaea</name>
    <dbReference type="NCBI Taxonomy" id="122202"/>
    <lineage>
        <taxon>Bacteria</taxon>
        <taxon>Bacillati</taxon>
        <taxon>Actinomycetota</taxon>
        <taxon>Actinomycetes</taxon>
        <taxon>Mycobacteriales</taxon>
        <taxon>Gordoniaceae</taxon>
        <taxon>Gordonia</taxon>
    </lineage>
</organism>
<reference evidence="3 4" key="1">
    <citation type="submission" date="2015-05" db="EMBL/GenBank/DDBJ databases">
        <title>Draft genome sequence of the bacterium Gordonia jacobaea a new member of the Gordonia genus.</title>
        <authorList>
            <person name="Jimenez-Galisteo G."/>
            <person name="Dominguez A."/>
            <person name="Munoz E."/>
            <person name="Vinas M."/>
        </authorList>
    </citation>
    <scope>NUCLEOTIDE SEQUENCE [LARGE SCALE GENOMIC DNA]</scope>
    <source>
        <strain evidence="4">mv1</strain>
    </source>
</reference>
<dbReference type="InterPro" id="IPR052519">
    <property type="entry name" value="Euk-type_GlcNAc_Kinase"/>
</dbReference>
<dbReference type="PANTHER" id="PTHR43190">
    <property type="entry name" value="N-ACETYL-D-GLUCOSAMINE KINASE"/>
    <property type="match status" value="1"/>
</dbReference>
<dbReference type="Proteomes" id="UP000037247">
    <property type="component" value="Unassembled WGS sequence"/>
</dbReference>
<protein>
    <submittedName>
        <fullName evidence="3">ATPase</fullName>
    </submittedName>
</protein>
<feature type="domain" description="ATPase BadF/BadG/BcrA/BcrD type" evidence="2">
    <location>
        <begin position="44"/>
        <end position="284"/>
    </location>
</feature>